<organism evidence="8 9">
    <name type="scientific">Aspergillus lentulus</name>
    <dbReference type="NCBI Taxonomy" id="293939"/>
    <lineage>
        <taxon>Eukaryota</taxon>
        <taxon>Fungi</taxon>
        <taxon>Dikarya</taxon>
        <taxon>Ascomycota</taxon>
        <taxon>Pezizomycotina</taxon>
        <taxon>Eurotiomycetes</taxon>
        <taxon>Eurotiomycetidae</taxon>
        <taxon>Eurotiales</taxon>
        <taxon>Aspergillaceae</taxon>
        <taxon>Aspergillus</taxon>
        <taxon>Aspergillus subgen. Fumigati</taxon>
    </lineage>
</organism>
<dbReference type="PANTHER" id="PTHR23502">
    <property type="entry name" value="MAJOR FACILITATOR SUPERFAMILY"/>
    <property type="match status" value="1"/>
</dbReference>
<feature type="compositionally biased region" description="Polar residues" evidence="5">
    <location>
        <begin position="8"/>
        <end position="21"/>
    </location>
</feature>
<feature type="transmembrane region" description="Helical" evidence="6">
    <location>
        <begin position="163"/>
        <end position="181"/>
    </location>
</feature>
<comment type="caution">
    <text evidence="8">The sequence shown here is derived from an EMBL/GenBank/DDBJ whole genome shotgun (WGS) entry which is preliminary data.</text>
</comment>
<dbReference type="SUPFAM" id="SSF103473">
    <property type="entry name" value="MFS general substrate transporter"/>
    <property type="match status" value="1"/>
</dbReference>
<dbReference type="EMBL" id="JAAAPU010000026">
    <property type="protein sequence ID" value="KAF4206709.1"/>
    <property type="molecule type" value="Genomic_DNA"/>
</dbReference>
<evidence type="ECO:0000256" key="6">
    <source>
        <dbReference type="SAM" id="Phobius"/>
    </source>
</evidence>
<feature type="transmembrane region" description="Helical" evidence="6">
    <location>
        <begin position="406"/>
        <end position="425"/>
    </location>
</feature>
<evidence type="ECO:0000256" key="5">
    <source>
        <dbReference type="SAM" id="MobiDB-lite"/>
    </source>
</evidence>
<keyword evidence="3 6" id="KW-1133">Transmembrane helix</keyword>
<feature type="domain" description="Major facilitator superfamily (MFS) profile" evidence="7">
    <location>
        <begin position="98"/>
        <end position="543"/>
    </location>
</feature>
<feature type="transmembrane region" description="Helical" evidence="6">
    <location>
        <begin position="222"/>
        <end position="241"/>
    </location>
</feature>
<dbReference type="InterPro" id="IPR020846">
    <property type="entry name" value="MFS_dom"/>
</dbReference>
<feature type="transmembrane region" description="Helical" evidence="6">
    <location>
        <begin position="187"/>
        <end position="210"/>
    </location>
</feature>
<protein>
    <recommendedName>
        <fullName evidence="7">Major facilitator superfamily (MFS) profile domain-containing protein</fullName>
    </recommendedName>
</protein>
<dbReference type="InterPro" id="IPR036259">
    <property type="entry name" value="MFS_trans_sf"/>
</dbReference>
<feature type="transmembrane region" description="Helical" evidence="6">
    <location>
        <begin position="329"/>
        <end position="348"/>
    </location>
</feature>
<dbReference type="GO" id="GO:0022857">
    <property type="term" value="F:transmembrane transporter activity"/>
    <property type="evidence" value="ECO:0007669"/>
    <property type="project" value="InterPro"/>
</dbReference>
<reference evidence="8" key="2">
    <citation type="submission" date="2020-04" db="EMBL/GenBank/DDBJ databases">
        <authorList>
            <person name="Santos R.A.C."/>
            <person name="Steenwyk J.L."/>
            <person name="Rivero-Menendez O."/>
            <person name="Mead M.E."/>
            <person name="Silva L.P."/>
            <person name="Bastos R.W."/>
            <person name="Alastruey-Izquierdo A."/>
            <person name="Goldman G.H."/>
            <person name="Rokas A."/>
        </authorList>
    </citation>
    <scope>NUCLEOTIDE SEQUENCE</scope>
    <source>
        <strain evidence="8">CNM-CM8927</strain>
    </source>
</reference>
<evidence type="ECO:0000313" key="9">
    <source>
        <dbReference type="Proteomes" id="UP000649114"/>
    </source>
</evidence>
<dbReference type="InterPro" id="IPR011701">
    <property type="entry name" value="MFS"/>
</dbReference>
<dbReference type="PANTHER" id="PTHR23502:SF138">
    <property type="entry name" value="MAJOR FACILITATOR SUPERFAMILY (MFS) PROFILE DOMAIN-CONTAINING PROTEIN-RELATED"/>
    <property type="match status" value="1"/>
</dbReference>
<keyword evidence="2 6" id="KW-0812">Transmembrane</keyword>
<sequence length="543" mass="59541">MESPKLYESSTQLSQMSNSKENIGPFNPAQAITDSLQHQLAVGSSHGSTKNDNRPLTIGAGKPFPPPLIDSDNYVVEFDGPDDPEHPYNWSYFLKLRISATACLGTLTASFTSAIFAPGASHASKAFGVGPEVGTLGTTLYILGFASGPLIWAPTSELIGRRWPLTIGMLGVAIFTISAAVCKDIQTLIICRFFAGLFGASQLSVVPAVLSDVYNSSQRGTAITIYSLTVFVGPFSAPFIGGFISSSSLGWRWTLYISAFMGFASVSLFMLLLKETYAPLLLVAKAEAIRRQTFNWGIHAKLDEVEVDNHELIHKYFTRPLKILITEPIVLLISLYMSFIYGLVYALLEAYPYVFESVYGMSPGVGGLPFIAIIIGQLLACGFIITQNSSYAKKLAANGNVAVPEWRLSPAIVGAPVFAVGIFWFPTKVWLDELHFSHPLDGPNCCGGIYRIWRPMHLPSLLQLSGRFLFASSRVNRRCKHYTPIRRCGRISAVFKADVRKIRSAMGSHSTRLLGYNYDPHSSRLPSLWTIIETKEPLGSMNP</sequence>
<feature type="transmembrane region" description="Helical" evidence="6">
    <location>
        <begin position="133"/>
        <end position="151"/>
    </location>
</feature>
<dbReference type="Gene3D" id="1.20.1250.20">
    <property type="entry name" value="MFS general substrate transporter like domains"/>
    <property type="match status" value="1"/>
</dbReference>
<evidence type="ECO:0000256" key="3">
    <source>
        <dbReference type="ARBA" id="ARBA00022989"/>
    </source>
</evidence>
<gene>
    <name evidence="8" type="ORF">CNMCM8927_004482</name>
</gene>
<evidence type="ECO:0000256" key="2">
    <source>
        <dbReference type="ARBA" id="ARBA00022692"/>
    </source>
</evidence>
<keyword evidence="4 6" id="KW-0472">Membrane</keyword>
<dbReference type="AlphaFoldDB" id="A0AAN5YSP7"/>
<feature type="region of interest" description="Disordered" evidence="5">
    <location>
        <begin position="1"/>
        <end position="65"/>
    </location>
</feature>
<feature type="transmembrane region" description="Helical" evidence="6">
    <location>
        <begin position="253"/>
        <end position="273"/>
    </location>
</feature>
<dbReference type="GO" id="GO:0005886">
    <property type="term" value="C:plasma membrane"/>
    <property type="evidence" value="ECO:0007669"/>
    <property type="project" value="TreeGrafter"/>
</dbReference>
<proteinExistence type="predicted"/>
<dbReference type="Proteomes" id="UP000649114">
    <property type="component" value="Unassembled WGS sequence"/>
</dbReference>
<reference evidence="8" key="1">
    <citation type="journal article" date="2020" name="bioRxiv">
        <title>Genomic and phenotypic heterogeneity of clinical isolates of the human pathogens Aspergillus fumigatus, Aspergillus lentulus and Aspergillus fumigatiaffinis.</title>
        <authorList>
            <person name="dos Santos R.A.C."/>
            <person name="Steenwyk J.L."/>
            <person name="Rivero-Menendez O."/>
            <person name="Mead M.E."/>
            <person name="Silva L.P."/>
            <person name="Bastos R.W."/>
            <person name="Alastruey-Izquierdo A."/>
            <person name="Goldman G.H."/>
            <person name="Rokas A."/>
        </authorList>
    </citation>
    <scope>NUCLEOTIDE SEQUENCE</scope>
    <source>
        <strain evidence="8">CNM-CM8927</strain>
    </source>
</reference>
<feature type="transmembrane region" description="Helical" evidence="6">
    <location>
        <begin position="98"/>
        <end position="121"/>
    </location>
</feature>
<evidence type="ECO:0000256" key="1">
    <source>
        <dbReference type="ARBA" id="ARBA00004141"/>
    </source>
</evidence>
<comment type="subcellular location">
    <subcellularLocation>
        <location evidence="1">Membrane</location>
        <topology evidence="1">Multi-pass membrane protein</topology>
    </subcellularLocation>
</comment>
<feature type="transmembrane region" description="Helical" evidence="6">
    <location>
        <begin position="368"/>
        <end position="385"/>
    </location>
</feature>
<accession>A0AAN5YSP7</accession>
<evidence type="ECO:0000259" key="7">
    <source>
        <dbReference type="PROSITE" id="PS50850"/>
    </source>
</evidence>
<evidence type="ECO:0000256" key="4">
    <source>
        <dbReference type="ARBA" id="ARBA00023136"/>
    </source>
</evidence>
<name>A0AAN5YSP7_ASPLE</name>
<dbReference type="Pfam" id="PF07690">
    <property type="entry name" value="MFS_1"/>
    <property type="match status" value="1"/>
</dbReference>
<evidence type="ECO:0000313" key="8">
    <source>
        <dbReference type="EMBL" id="KAF4206709.1"/>
    </source>
</evidence>
<dbReference type="PROSITE" id="PS50850">
    <property type="entry name" value="MFS"/>
    <property type="match status" value="1"/>
</dbReference>